<evidence type="ECO:0000259" key="4">
    <source>
        <dbReference type="PROSITE" id="PS01124"/>
    </source>
</evidence>
<accession>A0ABX1W493</accession>
<dbReference type="PANTHER" id="PTHR40055">
    <property type="entry name" value="TRANSCRIPTIONAL REGULATOR YGIV-RELATED"/>
    <property type="match status" value="1"/>
</dbReference>
<protein>
    <submittedName>
        <fullName evidence="5">AraC family transcriptional regulator</fullName>
    </submittedName>
</protein>
<keyword evidence="2" id="KW-0238">DNA-binding</keyword>
<dbReference type="InterPro" id="IPR018062">
    <property type="entry name" value="HTH_AraC-typ_CS"/>
</dbReference>
<evidence type="ECO:0000256" key="3">
    <source>
        <dbReference type="ARBA" id="ARBA00023163"/>
    </source>
</evidence>
<dbReference type="PROSITE" id="PS01124">
    <property type="entry name" value="HTH_ARAC_FAMILY_2"/>
    <property type="match status" value="1"/>
</dbReference>
<keyword evidence="1" id="KW-0805">Transcription regulation</keyword>
<dbReference type="InterPro" id="IPR010499">
    <property type="entry name" value="AraC_E-bd"/>
</dbReference>
<name>A0ABX1W493_9SPHI</name>
<evidence type="ECO:0000256" key="2">
    <source>
        <dbReference type="ARBA" id="ARBA00023125"/>
    </source>
</evidence>
<organism evidence="5 6">
    <name type="scientific">Mucilaginibacter humi</name>
    <dbReference type="NCBI Taxonomy" id="2732510"/>
    <lineage>
        <taxon>Bacteria</taxon>
        <taxon>Pseudomonadati</taxon>
        <taxon>Bacteroidota</taxon>
        <taxon>Sphingobacteriia</taxon>
        <taxon>Sphingobacteriales</taxon>
        <taxon>Sphingobacteriaceae</taxon>
        <taxon>Mucilaginibacter</taxon>
    </lineage>
</organism>
<dbReference type="InterPro" id="IPR009057">
    <property type="entry name" value="Homeodomain-like_sf"/>
</dbReference>
<dbReference type="SUPFAM" id="SSF46689">
    <property type="entry name" value="Homeodomain-like"/>
    <property type="match status" value="2"/>
</dbReference>
<reference evidence="5 6" key="1">
    <citation type="submission" date="2020-05" db="EMBL/GenBank/DDBJ databases">
        <authorList>
            <person name="Khan S.A."/>
            <person name="Jeon C.O."/>
            <person name="Chun B.H."/>
        </authorList>
    </citation>
    <scope>NUCLEOTIDE SEQUENCE [LARGE SCALE GENOMIC DNA]</scope>
    <source>
        <strain evidence="5 6">S1162</strain>
    </source>
</reference>
<dbReference type="Pfam" id="PF06445">
    <property type="entry name" value="GyrI-like"/>
    <property type="match status" value="1"/>
</dbReference>
<dbReference type="InterPro" id="IPR020449">
    <property type="entry name" value="Tscrpt_reg_AraC-type_HTH"/>
</dbReference>
<keyword evidence="6" id="KW-1185">Reference proteome</keyword>
<dbReference type="PANTHER" id="PTHR40055:SF1">
    <property type="entry name" value="TRANSCRIPTIONAL REGULATOR YGIV-RELATED"/>
    <property type="match status" value="1"/>
</dbReference>
<dbReference type="Pfam" id="PF12833">
    <property type="entry name" value="HTH_18"/>
    <property type="match status" value="1"/>
</dbReference>
<evidence type="ECO:0000256" key="1">
    <source>
        <dbReference type="ARBA" id="ARBA00023015"/>
    </source>
</evidence>
<gene>
    <name evidence="5" type="ORF">HK413_13450</name>
</gene>
<dbReference type="InterPro" id="IPR018060">
    <property type="entry name" value="HTH_AraC"/>
</dbReference>
<comment type="caution">
    <text evidence="5">The sequence shown here is derived from an EMBL/GenBank/DDBJ whole genome shotgun (WGS) entry which is preliminary data.</text>
</comment>
<dbReference type="Gene3D" id="3.20.80.10">
    <property type="entry name" value="Regulatory factor, effector binding domain"/>
    <property type="match status" value="1"/>
</dbReference>
<dbReference type="SUPFAM" id="SSF55136">
    <property type="entry name" value="Probable bacterial effector-binding domain"/>
    <property type="match status" value="1"/>
</dbReference>
<dbReference type="SMART" id="SM00342">
    <property type="entry name" value="HTH_ARAC"/>
    <property type="match status" value="1"/>
</dbReference>
<dbReference type="Gene3D" id="1.10.10.60">
    <property type="entry name" value="Homeodomain-like"/>
    <property type="match status" value="2"/>
</dbReference>
<sequence>MQDQIMHREHQQRIEAVIDHILKNAHRAVSLRELAEIAHYSPFYFQKLFKEFTGESPKQFTIKVRLETALLFLIIHPYKTLKEIAIECGFSSPAVFSRMVKNYFGLSPEDIRRRSPKERMRLFKLKNREDSSLEPSDQQQIMDKLDIRIRQVGAINGFYLIAPCDDMIKIRESFRKAIQIARANDLDFDETNIYGILSPHQGNIYKTFIAVEGPLPKKFKLTAIKAGKYVCYKLCGDIKENIQAGHYLYHHWLPENGYKIADIIRFEAFNGNPALSPYAQLQREIYLPIEAI</sequence>
<feature type="domain" description="HTH araC/xylS-type" evidence="4">
    <location>
        <begin position="15"/>
        <end position="114"/>
    </location>
</feature>
<dbReference type="PRINTS" id="PR00032">
    <property type="entry name" value="HTHARAC"/>
</dbReference>
<dbReference type="InterPro" id="IPR050908">
    <property type="entry name" value="SmbC-like"/>
</dbReference>
<dbReference type="Proteomes" id="UP000566071">
    <property type="component" value="Unassembled WGS sequence"/>
</dbReference>
<evidence type="ECO:0000313" key="5">
    <source>
        <dbReference type="EMBL" id="NNU34808.1"/>
    </source>
</evidence>
<dbReference type="InterPro" id="IPR011256">
    <property type="entry name" value="Reg_factor_effector_dom_sf"/>
</dbReference>
<dbReference type="EMBL" id="JABFCR010000071">
    <property type="protein sequence ID" value="NNU34808.1"/>
    <property type="molecule type" value="Genomic_DNA"/>
</dbReference>
<proteinExistence type="predicted"/>
<evidence type="ECO:0000313" key="6">
    <source>
        <dbReference type="Proteomes" id="UP000566071"/>
    </source>
</evidence>
<dbReference type="PROSITE" id="PS00041">
    <property type="entry name" value="HTH_ARAC_FAMILY_1"/>
    <property type="match status" value="1"/>
</dbReference>
<keyword evidence="3" id="KW-0804">Transcription</keyword>
<dbReference type="SMART" id="SM00871">
    <property type="entry name" value="AraC_E_bind"/>
    <property type="match status" value="1"/>
</dbReference>
<dbReference type="InterPro" id="IPR029442">
    <property type="entry name" value="GyrI-like"/>
</dbReference>